<dbReference type="PANTHER" id="PTHR37316:SF3">
    <property type="entry name" value="TEICHOIC ACID GLYCEROL-PHOSPHATE TRANSFERASE"/>
    <property type="match status" value="1"/>
</dbReference>
<reference evidence="7" key="1">
    <citation type="submission" date="2019-04" db="EMBL/GenBank/DDBJ databases">
        <title>Evolution of Biomass-Degrading Anaerobic Consortia Revealed by Metagenomics.</title>
        <authorList>
            <person name="Peng X."/>
        </authorList>
    </citation>
    <scope>NUCLEOTIDE SEQUENCE</scope>
    <source>
        <strain evidence="7">SIG254</strain>
    </source>
</reference>
<gene>
    <name evidence="7" type="ORF">E7215_10745</name>
</gene>
<accession>A0A927W4Z2</accession>
<evidence type="ECO:0000256" key="5">
    <source>
        <dbReference type="ARBA" id="ARBA00022944"/>
    </source>
</evidence>
<dbReference type="EMBL" id="SVCM01000122">
    <property type="protein sequence ID" value="MBE6060632.1"/>
    <property type="molecule type" value="Genomic_DNA"/>
</dbReference>
<dbReference type="InterPro" id="IPR043148">
    <property type="entry name" value="TagF_C"/>
</dbReference>
<evidence type="ECO:0000256" key="4">
    <source>
        <dbReference type="ARBA" id="ARBA00022679"/>
    </source>
</evidence>
<dbReference type="Gene3D" id="3.40.50.12580">
    <property type="match status" value="1"/>
</dbReference>
<dbReference type="InterPro" id="IPR043149">
    <property type="entry name" value="TagF_N"/>
</dbReference>
<protein>
    <submittedName>
        <fullName evidence="7">CDP-glycerol glycerophosphotransferase family protein</fullName>
    </submittedName>
</protein>
<keyword evidence="4" id="KW-0808">Transferase</keyword>
<dbReference type="SUPFAM" id="SSF53756">
    <property type="entry name" value="UDP-Glycosyltransferase/glycogen phosphorylase"/>
    <property type="match status" value="1"/>
</dbReference>
<keyword evidence="5" id="KW-0777">Teichoic acid biosynthesis</keyword>
<dbReference type="Pfam" id="PF04464">
    <property type="entry name" value="Glyphos_transf"/>
    <property type="match status" value="1"/>
</dbReference>
<evidence type="ECO:0000256" key="2">
    <source>
        <dbReference type="ARBA" id="ARBA00010488"/>
    </source>
</evidence>
<keyword evidence="3" id="KW-1003">Cell membrane</keyword>
<evidence type="ECO:0000256" key="1">
    <source>
        <dbReference type="ARBA" id="ARBA00004202"/>
    </source>
</evidence>
<dbReference type="InterPro" id="IPR007554">
    <property type="entry name" value="Glycerophosphate_synth"/>
</dbReference>
<dbReference type="Proteomes" id="UP000768462">
    <property type="component" value="Unassembled WGS sequence"/>
</dbReference>
<organism evidence="7 8">
    <name type="scientific">Clostridium sulfidigenes</name>
    <dbReference type="NCBI Taxonomy" id="318464"/>
    <lineage>
        <taxon>Bacteria</taxon>
        <taxon>Bacillati</taxon>
        <taxon>Bacillota</taxon>
        <taxon>Clostridia</taxon>
        <taxon>Eubacteriales</taxon>
        <taxon>Clostridiaceae</taxon>
        <taxon>Clostridium</taxon>
    </lineage>
</organism>
<evidence type="ECO:0000313" key="8">
    <source>
        <dbReference type="Proteomes" id="UP000768462"/>
    </source>
</evidence>
<comment type="caution">
    <text evidence="7">The sequence shown here is derived from an EMBL/GenBank/DDBJ whole genome shotgun (WGS) entry which is preliminary data.</text>
</comment>
<evidence type="ECO:0000313" key="7">
    <source>
        <dbReference type="EMBL" id="MBE6060632.1"/>
    </source>
</evidence>
<comment type="subcellular location">
    <subcellularLocation>
        <location evidence="1">Cell membrane</location>
        <topology evidence="1">Peripheral membrane protein</topology>
    </subcellularLocation>
</comment>
<name>A0A927W4Z2_9CLOT</name>
<evidence type="ECO:0000256" key="3">
    <source>
        <dbReference type="ARBA" id="ARBA00022475"/>
    </source>
</evidence>
<dbReference type="Gene3D" id="3.40.50.11820">
    <property type="match status" value="1"/>
</dbReference>
<dbReference type="GO" id="GO:0005886">
    <property type="term" value="C:plasma membrane"/>
    <property type="evidence" value="ECO:0007669"/>
    <property type="project" value="UniProtKB-SubCell"/>
</dbReference>
<proteinExistence type="inferred from homology"/>
<comment type="similarity">
    <text evidence="2">Belongs to the CDP-glycerol glycerophosphotransferase family.</text>
</comment>
<dbReference type="PANTHER" id="PTHR37316">
    <property type="entry name" value="TEICHOIC ACID GLYCEROL-PHOSPHATE PRIMASE"/>
    <property type="match status" value="1"/>
</dbReference>
<dbReference type="InterPro" id="IPR051612">
    <property type="entry name" value="Teichoic_Acid_Biosynth"/>
</dbReference>
<sequence>MKNKYIKNVYIENDKIHIKSDKELSKLVLFSPKVLLKVNYFENAIDLQEIIKNNWCFFGEKSQFILCNDDEETTSLRLNQMKTMGENYLCKGFNLKIGKQMYMVDIFVNGENEIELIIEKYKDESSSYFEIGTSYIRDNFLHIKGQLKDYEELEANHNKSCGTEDMKAKLMIYDRNQETIEVNPSEAQGETLWFKINIDQVPRSVEGNVNTLLIIEDRVLDVKFKEEVRFQKIKYEDEQGMKNLIVKSEEKTKSLVFHINGKLAIAPIIKRMSYEDGNIIINGNLNATIDVFQVPGVETVIKLSAADNSIIIANSLDVVQGSFSYVISSEEIGDIKRAFSGEWNLKIEMLEDNEVLVSEDISYKNSEDDIILSEMIRGGRDNILLKAYLTEVEKKLALSVESEINIDQILSIYVGKNKLKIKYRTKENVDKLLNSRLIKTNVATASRELTCNKVVKKGKKTYVCHYKCDNVKAFVDEMLLKGVTLYTQVDTQEFKNVVSEINRYSIFFSKYDIVQSSRKYKSICLKLYNDIFLKCPVKKKRVLFESFLGRNVSGNPKYVYNYFVEQGLDKKYELIWILNNTEDEVIGRAKKVKRKTLKYYYYMATAGYWVFNARQADEIIKRPEVSYLQTWHGTPYKTLGNDMFNASMPGVRDVNDYKEKFYRNSRRWDYLIAQNDYSAEIFKRAFSFDKVMLPYGYPANDVLYKGNNEKYINELKDKFNLPKDKKVVMYAPTWREDNFYRKGHYKMTMELELDKMMKALGDEYILILRMHYLIANTINVSDYAGFVYDLSQGCDIQELYLVSDVMITDYSSTMFDYANLRRPMVFFAYDLDKYTNDLRGAYFSLPEVAPGPVVKTTEAVIESLENISKVKEEYREKEEAFYNKFCHLDDGYAAKRVYETVFK</sequence>
<dbReference type="GO" id="GO:0047355">
    <property type="term" value="F:CDP-glycerol glycerophosphotransferase activity"/>
    <property type="evidence" value="ECO:0007669"/>
    <property type="project" value="InterPro"/>
</dbReference>
<dbReference type="AlphaFoldDB" id="A0A927W4Z2"/>
<dbReference type="GO" id="GO:0019350">
    <property type="term" value="P:teichoic acid biosynthetic process"/>
    <property type="evidence" value="ECO:0007669"/>
    <property type="project" value="UniProtKB-KW"/>
</dbReference>
<keyword evidence="6" id="KW-0472">Membrane</keyword>
<evidence type="ECO:0000256" key="6">
    <source>
        <dbReference type="ARBA" id="ARBA00023136"/>
    </source>
</evidence>